<dbReference type="KEGG" id="acom:CEW83_16770"/>
<protein>
    <recommendedName>
        <fullName evidence="9">TRAP transporter small permease protein</fullName>
    </recommendedName>
</protein>
<reference evidence="11 12" key="1">
    <citation type="submission" date="2017-06" db="EMBL/GenBank/DDBJ databases">
        <title>Azoarcus.</title>
        <authorList>
            <person name="Woo J.-H."/>
            <person name="Kim H.-S."/>
        </authorList>
    </citation>
    <scope>NUCLEOTIDE SEQUENCE [LARGE SCALE GENOMIC DNA]</scope>
    <source>
        <strain evidence="11 12">TSPY31</strain>
    </source>
</reference>
<dbReference type="EMBL" id="CP022187">
    <property type="protein sequence ID" value="AWI76662.1"/>
    <property type="molecule type" value="Genomic_DNA"/>
</dbReference>
<evidence type="ECO:0000313" key="12">
    <source>
        <dbReference type="Proteomes" id="UP000244930"/>
    </source>
</evidence>
<dbReference type="InterPro" id="IPR007387">
    <property type="entry name" value="TRAP_DctQ"/>
</dbReference>
<sequence>MNKLLKPLELAIVGFGWVARAAVLALVLMVACNVLLRYVFSWSPVAAQELEWHLISPIALLGMAYAVYHRADVRVDFIYDRLGARSQAVIDLVSGVFTLAVGVIIAWLAVPYVMQAYDIGEVSPDPGGLPMRYLVKAFIPLGFSLLALQGLIDTLRAVATLISGAPHTPHDSLEIRT</sequence>
<dbReference type="Proteomes" id="UP000244930">
    <property type="component" value="Chromosome"/>
</dbReference>
<evidence type="ECO:0000313" key="11">
    <source>
        <dbReference type="EMBL" id="AWI76662.1"/>
    </source>
</evidence>
<evidence type="ECO:0000256" key="4">
    <source>
        <dbReference type="ARBA" id="ARBA00022519"/>
    </source>
</evidence>
<comment type="subunit">
    <text evidence="9">The complex comprises the extracytoplasmic solute receptor protein and the two transmembrane proteins.</text>
</comment>
<dbReference type="GO" id="GO:0005886">
    <property type="term" value="C:plasma membrane"/>
    <property type="evidence" value="ECO:0007669"/>
    <property type="project" value="UniProtKB-SubCell"/>
</dbReference>
<gene>
    <name evidence="11" type="ORF">CEW83_16770</name>
</gene>
<evidence type="ECO:0000256" key="1">
    <source>
        <dbReference type="ARBA" id="ARBA00004429"/>
    </source>
</evidence>
<dbReference type="PANTHER" id="PTHR35011:SF4">
    <property type="entry name" value="SLL1102 PROTEIN"/>
    <property type="match status" value="1"/>
</dbReference>
<feature type="transmembrane region" description="Helical" evidence="9">
    <location>
        <begin position="89"/>
        <end position="113"/>
    </location>
</feature>
<keyword evidence="4 9" id="KW-0997">Cell inner membrane</keyword>
<dbReference type="GO" id="GO:0022857">
    <property type="term" value="F:transmembrane transporter activity"/>
    <property type="evidence" value="ECO:0007669"/>
    <property type="project" value="UniProtKB-UniRule"/>
</dbReference>
<keyword evidence="7 9" id="KW-0472">Membrane</keyword>
<evidence type="ECO:0000256" key="8">
    <source>
        <dbReference type="ARBA" id="ARBA00038436"/>
    </source>
</evidence>
<dbReference type="AlphaFoldDB" id="A0A2U8GSM5"/>
<keyword evidence="5 9" id="KW-0812">Transmembrane</keyword>
<proteinExistence type="inferred from homology"/>
<dbReference type="Pfam" id="PF04290">
    <property type="entry name" value="DctQ"/>
    <property type="match status" value="1"/>
</dbReference>
<feature type="transmembrane region" description="Helical" evidence="9">
    <location>
        <begin position="12"/>
        <end position="40"/>
    </location>
</feature>
<feature type="transmembrane region" description="Helical" evidence="9">
    <location>
        <begin position="133"/>
        <end position="152"/>
    </location>
</feature>
<feature type="domain" description="Tripartite ATP-independent periplasmic transporters DctQ component" evidence="10">
    <location>
        <begin position="26"/>
        <end position="158"/>
    </location>
</feature>
<evidence type="ECO:0000256" key="2">
    <source>
        <dbReference type="ARBA" id="ARBA00022448"/>
    </source>
</evidence>
<dbReference type="PANTHER" id="PTHR35011">
    <property type="entry name" value="2,3-DIKETO-L-GULONATE TRAP TRANSPORTER SMALL PERMEASE PROTEIN YIAM"/>
    <property type="match status" value="1"/>
</dbReference>
<name>A0A2U8GSM5_9RHOO</name>
<accession>A0A2U8GSM5</accession>
<evidence type="ECO:0000256" key="9">
    <source>
        <dbReference type="RuleBase" id="RU369079"/>
    </source>
</evidence>
<dbReference type="RefSeq" id="WP_108950361.1">
    <property type="nucleotide sequence ID" value="NZ_CP022187.1"/>
</dbReference>
<feature type="transmembrane region" description="Helical" evidence="9">
    <location>
        <begin position="52"/>
        <end position="68"/>
    </location>
</feature>
<comment type="function">
    <text evidence="9">Part of the tripartite ATP-independent periplasmic (TRAP) transport system.</text>
</comment>
<keyword evidence="3" id="KW-1003">Cell membrane</keyword>
<evidence type="ECO:0000259" key="10">
    <source>
        <dbReference type="Pfam" id="PF04290"/>
    </source>
</evidence>
<evidence type="ECO:0000256" key="7">
    <source>
        <dbReference type="ARBA" id="ARBA00023136"/>
    </source>
</evidence>
<evidence type="ECO:0000256" key="6">
    <source>
        <dbReference type="ARBA" id="ARBA00022989"/>
    </source>
</evidence>
<evidence type="ECO:0000256" key="3">
    <source>
        <dbReference type="ARBA" id="ARBA00022475"/>
    </source>
</evidence>
<evidence type="ECO:0000256" key="5">
    <source>
        <dbReference type="ARBA" id="ARBA00022692"/>
    </source>
</evidence>
<keyword evidence="12" id="KW-1185">Reference proteome</keyword>
<comment type="subcellular location">
    <subcellularLocation>
        <location evidence="1 9">Cell inner membrane</location>
        <topology evidence="1 9">Multi-pass membrane protein</topology>
    </subcellularLocation>
</comment>
<dbReference type="InterPro" id="IPR055348">
    <property type="entry name" value="DctQ"/>
</dbReference>
<keyword evidence="6 9" id="KW-1133">Transmembrane helix</keyword>
<dbReference type="PROSITE" id="PS51257">
    <property type="entry name" value="PROKAR_LIPOPROTEIN"/>
    <property type="match status" value="1"/>
</dbReference>
<comment type="similarity">
    <text evidence="8 9">Belongs to the TRAP transporter small permease family.</text>
</comment>
<keyword evidence="2 9" id="KW-0813">Transport</keyword>
<organism evidence="11 12">
    <name type="scientific">Parazoarcus communis</name>
    <dbReference type="NCBI Taxonomy" id="41977"/>
    <lineage>
        <taxon>Bacteria</taxon>
        <taxon>Pseudomonadati</taxon>
        <taxon>Pseudomonadota</taxon>
        <taxon>Betaproteobacteria</taxon>
        <taxon>Rhodocyclales</taxon>
        <taxon>Zoogloeaceae</taxon>
        <taxon>Parazoarcus</taxon>
    </lineage>
</organism>